<comment type="similarity">
    <text evidence="1">Belongs to the sigma-70 factor family. ECF subfamily.</text>
</comment>
<evidence type="ECO:0000313" key="8">
    <source>
        <dbReference type="Proteomes" id="UP000606494"/>
    </source>
</evidence>
<organism evidence="7 8">
    <name type="scientific">Sphingobacterium arenae</name>
    <dbReference type="NCBI Taxonomy" id="1280598"/>
    <lineage>
        <taxon>Bacteria</taxon>
        <taxon>Pseudomonadati</taxon>
        <taxon>Bacteroidota</taxon>
        <taxon>Sphingobacteriia</taxon>
        <taxon>Sphingobacteriales</taxon>
        <taxon>Sphingobacteriaceae</taxon>
        <taxon>Sphingobacterium</taxon>
    </lineage>
</organism>
<evidence type="ECO:0000256" key="3">
    <source>
        <dbReference type="ARBA" id="ARBA00023082"/>
    </source>
</evidence>
<evidence type="ECO:0000256" key="1">
    <source>
        <dbReference type="ARBA" id="ARBA00010641"/>
    </source>
</evidence>
<dbReference type="NCBIfam" id="TIGR02985">
    <property type="entry name" value="Sig70_bacteroi1"/>
    <property type="match status" value="1"/>
</dbReference>
<evidence type="ECO:0000259" key="5">
    <source>
        <dbReference type="Pfam" id="PF04542"/>
    </source>
</evidence>
<dbReference type="NCBIfam" id="TIGR02937">
    <property type="entry name" value="sigma70-ECF"/>
    <property type="match status" value="1"/>
</dbReference>
<dbReference type="InterPro" id="IPR013324">
    <property type="entry name" value="RNA_pol_sigma_r3/r4-like"/>
</dbReference>
<accession>A0ABR7Y0E6</accession>
<dbReference type="Pfam" id="PF08281">
    <property type="entry name" value="Sigma70_r4_2"/>
    <property type="match status" value="1"/>
</dbReference>
<evidence type="ECO:0000256" key="4">
    <source>
        <dbReference type="ARBA" id="ARBA00023163"/>
    </source>
</evidence>
<evidence type="ECO:0000259" key="6">
    <source>
        <dbReference type="Pfam" id="PF08281"/>
    </source>
</evidence>
<protein>
    <submittedName>
        <fullName evidence="7">RNA polymerase sigma-70 factor</fullName>
    </submittedName>
</protein>
<sequence length="193" mass="22829">MALPPVDPETICRLKHGDEAAFEAVFNRYHTLLYQFALSYVKSEEQAKEITQEAFIQLWTNRDKLSPALPLYPYLFTHVRRATIDAFRKHAIATRYVQDYMHSGRDYHEETEAYLGWKELKELTDSAIDNLPEHQRRVFVMSRFEGLSYEQISDDLGISKHTVKYHLMRALKTLKRVLAHYEISCTILFYFFL</sequence>
<dbReference type="Pfam" id="PF04542">
    <property type="entry name" value="Sigma70_r2"/>
    <property type="match status" value="1"/>
</dbReference>
<dbReference type="SUPFAM" id="SSF88946">
    <property type="entry name" value="Sigma2 domain of RNA polymerase sigma factors"/>
    <property type="match status" value="1"/>
</dbReference>
<dbReference type="Gene3D" id="1.10.1740.10">
    <property type="match status" value="1"/>
</dbReference>
<dbReference type="InterPro" id="IPR014284">
    <property type="entry name" value="RNA_pol_sigma-70_dom"/>
</dbReference>
<keyword evidence="4" id="KW-0804">Transcription</keyword>
<dbReference type="PANTHER" id="PTHR43133">
    <property type="entry name" value="RNA POLYMERASE ECF-TYPE SIGMA FACTO"/>
    <property type="match status" value="1"/>
</dbReference>
<dbReference type="InterPro" id="IPR014327">
    <property type="entry name" value="RNA_pol_sigma70_bacteroid"/>
</dbReference>
<dbReference type="InterPro" id="IPR007627">
    <property type="entry name" value="RNA_pol_sigma70_r2"/>
</dbReference>
<dbReference type="PANTHER" id="PTHR43133:SF46">
    <property type="entry name" value="RNA POLYMERASE SIGMA-70 FACTOR ECF SUBFAMILY"/>
    <property type="match status" value="1"/>
</dbReference>
<name>A0ABR7Y0E6_9SPHI</name>
<dbReference type="RefSeq" id="WP_190307845.1">
    <property type="nucleotide sequence ID" value="NZ_JACNYK010000001.1"/>
</dbReference>
<feature type="domain" description="RNA polymerase sigma-70 region 2" evidence="5">
    <location>
        <begin position="26"/>
        <end position="91"/>
    </location>
</feature>
<evidence type="ECO:0000256" key="2">
    <source>
        <dbReference type="ARBA" id="ARBA00023015"/>
    </source>
</evidence>
<dbReference type="InterPro" id="IPR013249">
    <property type="entry name" value="RNA_pol_sigma70_r4_t2"/>
</dbReference>
<keyword evidence="2" id="KW-0805">Transcription regulation</keyword>
<evidence type="ECO:0000313" key="7">
    <source>
        <dbReference type="EMBL" id="MBD1424736.1"/>
    </source>
</evidence>
<dbReference type="Proteomes" id="UP000606494">
    <property type="component" value="Unassembled WGS sequence"/>
</dbReference>
<dbReference type="InterPro" id="IPR013325">
    <property type="entry name" value="RNA_pol_sigma_r2"/>
</dbReference>
<dbReference type="CDD" id="cd06171">
    <property type="entry name" value="Sigma70_r4"/>
    <property type="match status" value="1"/>
</dbReference>
<keyword evidence="3" id="KW-0731">Sigma factor</keyword>
<dbReference type="Gene3D" id="1.10.10.10">
    <property type="entry name" value="Winged helix-like DNA-binding domain superfamily/Winged helix DNA-binding domain"/>
    <property type="match status" value="1"/>
</dbReference>
<dbReference type="EMBL" id="JACNYK010000001">
    <property type="protein sequence ID" value="MBD1424736.1"/>
    <property type="molecule type" value="Genomic_DNA"/>
</dbReference>
<dbReference type="InterPro" id="IPR039425">
    <property type="entry name" value="RNA_pol_sigma-70-like"/>
</dbReference>
<keyword evidence="8" id="KW-1185">Reference proteome</keyword>
<comment type="caution">
    <text evidence="7">The sequence shown here is derived from an EMBL/GenBank/DDBJ whole genome shotgun (WGS) entry which is preliminary data.</text>
</comment>
<proteinExistence type="inferred from homology"/>
<feature type="domain" description="RNA polymerase sigma factor 70 region 4 type 2" evidence="6">
    <location>
        <begin position="125"/>
        <end position="174"/>
    </location>
</feature>
<reference evidence="7 8" key="1">
    <citation type="submission" date="2020-08" db="EMBL/GenBank/DDBJ databases">
        <title>Sphingobacterium sp. DN00404 isolated from aquaculture water.</title>
        <authorList>
            <person name="Zhang M."/>
        </authorList>
    </citation>
    <scope>NUCLEOTIDE SEQUENCE [LARGE SCALE GENOMIC DNA]</scope>
    <source>
        <strain evidence="7 8">KCTC 32294</strain>
    </source>
</reference>
<gene>
    <name evidence="7" type="ORF">H8B17_03995</name>
</gene>
<dbReference type="SUPFAM" id="SSF88659">
    <property type="entry name" value="Sigma3 and sigma4 domains of RNA polymerase sigma factors"/>
    <property type="match status" value="1"/>
</dbReference>
<dbReference type="InterPro" id="IPR036388">
    <property type="entry name" value="WH-like_DNA-bd_sf"/>
</dbReference>